<dbReference type="GO" id="GO:0008408">
    <property type="term" value="F:3'-5' exonuclease activity"/>
    <property type="evidence" value="ECO:0007669"/>
    <property type="project" value="InterPro"/>
</dbReference>
<dbReference type="Proteomes" id="UP000216311">
    <property type="component" value="Unassembled WGS sequence"/>
</dbReference>
<proteinExistence type="predicted"/>
<dbReference type="PANTHER" id="PTHR32294">
    <property type="entry name" value="DNA POLYMERASE III SUBUNIT ALPHA"/>
    <property type="match status" value="1"/>
</dbReference>
<dbReference type="Gene3D" id="1.10.10.1600">
    <property type="entry name" value="Bacterial DNA polymerase III alpha subunit, thumb domain"/>
    <property type="match status" value="1"/>
</dbReference>
<dbReference type="GO" id="GO:0006260">
    <property type="term" value="P:DNA replication"/>
    <property type="evidence" value="ECO:0007669"/>
    <property type="project" value="UniProtKB-KW"/>
</dbReference>
<dbReference type="InterPro" id="IPR040982">
    <property type="entry name" value="DNA_pol3_finger"/>
</dbReference>
<keyword evidence="1" id="KW-0808">Transferase</keyword>
<dbReference type="GO" id="GO:0003887">
    <property type="term" value="F:DNA-directed DNA polymerase activity"/>
    <property type="evidence" value="ECO:0007669"/>
    <property type="project" value="UniProtKB-KW"/>
</dbReference>
<evidence type="ECO:0000259" key="5">
    <source>
        <dbReference type="Pfam" id="PF07733"/>
    </source>
</evidence>
<organism evidence="7 8">
    <name type="scientific">Enemella dayhoffiae</name>
    <dbReference type="NCBI Taxonomy" id="2016507"/>
    <lineage>
        <taxon>Bacteria</taxon>
        <taxon>Bacillati</taxon>
        <taxon>Actinomycetota</taxon>
        <taxon>Actinomycetes</taxon>
        <taxon>Propionibacteriales</taxon>
        <taxon>Propionibacteriaceae</taxon>
        <taxon>Enemella</taxon>
    </lineage>
</organism>
<name>A0A255H1N9_9ACTN</name>
<keyword evidence="3" id="KW-0235">DNA replication</keyword>
<sequence>MVVSDFIRWAKENGIRVGPGRGSGAGSMCAYAMKITDLDPIPHGLIFERFLNPERKSMPDFDVDFDDRRRPEVIRYVTEKYGSDKVAMIVTYGTIKAKQAVKEAISILDKPKELGDRITETMPPTVFGRDVPLRSLFDKESRQFQLGKEFRALCDSDPEVKHVVATAAGIENLKRQWGVHASGLVLANTPLIDIVPMMARQSDGAIITQFDYPTCGTLGLVKFDFLGVRNLRIIDDALRTIETTQGVTVDLDALGRNPTDRRTYQLLSRGDTIGVFGLAEPGMRDLLRLLGPDSLGDISAALALYRPGSIRANAHIEFALRKHGKKERIPFGPQFAQWRHLEVSAALEPILRETHGLLVYQEQVMTIAQQLAGYTLGSADLLRRAMGKKKREVLDAEFVNFEAGMIANGFPKESVKALWDALLLFSHYAFNKAHTAAYGLVSYWTAYLKANYPTEYMAAERMRDAPELT</sequence>
<evidence type="ECO:0000313" key="7">
    <source>
        <dbReference type="EMBL" id="OYO21658.1"/>
    </source>
</evidence>
<dbReference type="InterPro" id="IPR011708">
    <property type="entry name" value="DNA_pol3_alpha_NTPase_dom"/>
</dbReference>
<evidence type="ECO:0000256" key="4">
    <source>
        <dbReference type="ARBA" id="ARBA00022932"/>
    </source>
</evidence>
<keyword evidence="4" id="KW-0239">DNA-directed DNA polymerase</keyword>
<accession>A0A255H1N9</accession>
<keyword evidence="8" id="KW-1185">Reference proteome</keyword>
<feature type="domain" description="Bacterial DNA polymerase III alpha subunit NTPase" evidence="5">
    <location>
        <begin position="1"/>
        <end position="227"/>
    </location>
</feature>
<protein>
    <submittedName>
        <fullName evidence="7">Uncharacterized protein</fullName>
    </submittedName>
</protein>
<evidence type="ECO:0000256" key="3">
    <source>
        <dbReference type="ARBA" id="ARBA00022705"/>
    </source>
</evidence>
<feature type="domain" description="DNA polymerase III alpha subunit finger" evidence="6">
    <location>
        <begin position="230"/>
        <end position="409"/>
    </location>
</feature>
<evidence type="ECO:0000313" key="8">
    <source>
        <dbReference type="Proteomes" id="UP000216311"/>
    </source>
</evidence>
<dbReference type="PANTHER" id="PTHR32294:SF0">
    <property type="entry name" value="DNA POLYMERASE III SUBUNIT ALPHA"/>
    <property type="match status" value="1"/>
</dbReference>
<gene>
    <name evidence="7" type="ORF">CGZ93_09915</name>
</gene>
<dbReference type="AlphaFoldDB" id="A0A255H1N9"/>
<dbReference type="Pfam" id="PF17657">
    <property type="entry name" value="DNA_pol3_finger"/>
    <property type="match status" value="1"/>
</dbReference>
<dbReference type="InterPro" id="IPR041931">
    <property type="entry name" value="DNA_pol3_alpha_thumb_dom"/>
</dbReference>
<dbReference type="EMBL" id="NMVQ01000013">
    <property type="protein sequence ID" value="OYO21658.1"/>
    <property type="molecule type" value="Genomic_DNA"/>
</dbReference>
<evidence type="ECO:0000259" key="6">
    <source>
        <dbReference type="Pfam" id="PF17657"/>
    </source>
</evidence>
<evidence type="ECO:0000256" key="2">
    <source>
        <dbReference type="ARBA" id="ARBA00022695"/>
    </source>
</evidence>
<comment type="caution">
    <text evidence="7">The sequence shown here is derived from an EMBL/GenBank/DDBJ whole genome shotgun (WGS) entry which is preliminary data.</text>
</comment>
<dbReference type="NCBIfam" id="TIGR00594">
    <property type="entry name" value="polc"/>
    <property type="match status" value="1"/>
</dbReference>
<dbReference type="InterPro" id="IPR004805">
    <property type="entry name" value="DnaE2/DnaE/PolC"/>
</dbReference>
<keyword evidence="2" id="KW-0548">Nucleotidyltransferase</keyword>
<dbReference type="Pfam" id="PF07733">
    <property type="entry name" value="DNA_pol3_alpha"/>
    <property type="match status" value="1"/>
</dbReference>
<evidence type="ECO:0000256" key="1">
    <source>
        <dbReference type="ARBA" id="ARBA00022679"/>
    </source>
</evidence>
<reference evidence="7 8" key="1">
    <citation type="submission" date="2017-07" db="EMBL/GenBank/DDBJ databases">
        <title>Draft whole genome sequences of clinical Proprionibacteriaceae strains.</title>
        <authorList>
            <person name="Bernier A.-M."/>
            <person name="Bernard K."/>
            <person name="Domingo M.-C."/>
        </authorList>
    </citation>
    <scope>NUCLEOTIDE SEQUENCE [LARGE SCALE GENOMIC DNA]</scope>
    <source>
        <strain evidence="7 8">NML 130396</strain>
    </source>
</reference>